<feature type="domain" description="DUF4097" evidence="1">
    <location>
        <begin position="37"/>
        <end position="224"/>
    </location>
</feature>
<evidence type="ECO:0000313" key="3">
    <source>
        <dbReference type="Proteomes" id="UP001500956"/>
    </source>
</evidence>
<keyword evidence="3" id="KW-1185">Reference proteome</keyword>
<dbReference type="Gene3D" id="2.160.20.120">
    <property type="match status" value="1"/>
</dbReference>
<sequence>MSTETWAVAAPQTFDVPGVTAVSARLQSGRVEVVTDDDATAVQVAVDEVGEKPLQVTRDRDRLRIAYERSRVDAFVARVRSLGESERAVVRLTVPPGTSVDLGSVDAAIDVAGTAGTVVKTVTGSVHTAGTRGSLYLRSVSGDVAAGDHTGDVSGQVVSGSLAVDGAVGRVSAASVSGAVVVTAAGTAPMVTAKTVSGDVAVRLDAGTPVSLKVRGAAGQVVLDGESVDSAARTLSVDRAAPGEDGRPTAYVTANVTSARVVVSRG</sequence>
<reference evidence="3" key="1">
    <citation type="journal article" date="2019" name="Int. J. Syst. Evol. Microbiol.">
        <title>The Global Catalogue of Microorganisms (GCM) 10K type strain sequencing project: providing services to taxonomists for standard genome sequencing and annotation.</title>
        <authorList>
            <consortium name="The Broad Institute Genomics Platform"/>
            <consortium name="The Broad Institute Genome Sequencing Center for Infectious Disease"/>
            <person name="Wu L."/>
            <person name="Ma J."/>
        </authorList>
    </citation>
    <scope>NUCLEOTIDE SEQUENCE [LARGE SCALE GENOMIC DNA]</scope>
    <source>
        <strain evidence="3">JCM 18063</strain>
    </source>
</reference>
<dbReference type="Pfam" id="PF13349">
    <property type="entry name" value="DUF4097"/>
    <property type="match status" value="1"/>
</dbReference>
<proteinExistence type="predicted"/>
<dbReference type="EMBL" id="BAABID010000004">
    <property type="protein sequence ID" value="GAA4721155.1"/>
    <property type="molecule type" value="Genomic_DNA"/>
</dbReference>
<dbReference type="Proteomes" id="UP001500956">
    <property type="component" value="Unassembled WGS sequence"/>
</dbReference>
<accession>A0ABP8Y3J2</accession>
<protein>
    <recommendedName>
        <fullName evidence="1">DUF4097 domain-containing protein</fullName>
    </recommendedName>
</protein>
<organism evidence="2 3">
    <name type="scientific">Isoptericola chiayiensis</name>
    <dbReference type="NCBI Taxonomy" id="579446"/>
    <lineage>
        <taxon>Bacteria</taxon>
        <taxon>Bacillati</taxon>
        <taxon>Actinomycetota</taxon>
        <taxon>Actinomycetes</taxon>
        <taxon>Micrococcales</taxon>
        <taxon>Promicromonosporaceae</taxon>
        <taxon>Isoptericola</taxon>
    </lineage>
</organism>
<comment type="caution">
    <text evidence="2">The sequence shown here is derived from an EMBL/GenBank/DDBJ whole genome shotgun (WGS) entry which is preliminary data.</text>
</comment>
<evidence type="ECO:0000259" key="1">
    <source>
        <dbReference type="Pfam" id="PF13349"/>
    </source>
</evidence>
<gene>
    <name evidence="2" type="ORF">GCM10023216_07830</name>
</gene>
<dbReference type="RefSeq" id="WP_172148307.1">
    <property type="nucleotide sequence ID" value="NZ_BAABID010000004.1"/>
</dbReference>
<dbReference type="InterPro" id="IPR025164">
    <property type="entry name" value="Toastrack_DUF4097"/>
</dbReference>
<evidence type="ECO:0000313" key="2">
    <source>
        <dbReference type="EMBL" id="GAA4721155.1"/>
    </source>
</evidence>
<name>A0ABP8Y3J2_9MICO</name>